<dbReference type="Pfam" id="PF01369">
    <property type="entry name" value="Sec7"/>
    <property type="match status" value="1"/>
</dbReference>
<dbReference type="PROSITE" id="PS50190">
    <property type="entry name" value="SEC7"/>
    <property type="match status" value="1"/>
</dbReference>
<feature type="compositionally biased region" description="Polar residues" evidence="1">
    <location>
        <begin position="36"/>
        <end position="56"/>
    </location>
</feature>
<dbReference type="PANTHER" id="PTHR10663">
    <property type="entry name" value="GUANYL-NUCLEOTIDE EXCHANGE FACTOR"/>
    <property type="match status" value="1"/>
</dbReference>
<dbReference type="SMART" id="SM00233">
    <property type="entry name" value="PH"/>
    <property type="match status" value="1"/>
</dbReference>
<evidence type="ECO:0000259" key="2">
    <source>
        <dbReference type="PROSITE" id="PS50003"/>
    </source>
</evidence>
<evidence type="ECO:0000256" key="1">
    <source>
        <dbReference type="SAM" id="MobiDB-lite"/>
    </source>
</evidence>
<dbReference type="Pfam" id="PF15410">
    <property type="entry name" value="PH_9"/>
    <property type="match status" value="1"/>
</dbReference>
<feature type="region of interest" description="Disordered" evidence="1">
    <location>
        <begin position="284"/>
        <end position="305"/>
    </location>
</feature>
<dbReference type="CDD" id="cd00171">
    <property type="entry name" value="Sec7"/>
    <property type="match status" value="1"/>
</dbReference>
<dbReference type="PROSITE" id="PS50003">
    <property type="entry name" value="PH_DOMAIN"/>
    <property type="match status" value="1"/>
</dbReference>
<dbReference type="SMART" id="SM00222">
    <property type="entry name" value="Sec7"/>
    <property type="match status" value="1"/>
</dbReference>
<feature type="region of interest" description="Disordered" evidence="1">
    <location>
        <begin position="751"/>
        <end position="771"/>
    </location>
</feature>
<dbReference type="Gene3D" id="2.30.29.30">
    <property type="entry name" value="Pleckstrin-homology domain (PH domain)/Phosphotyrosine-binding domain (PTB)"/>
    <property type="match status" value="1"/>
</dbReference>
<accession>A0AAD5SCJ6</accession>
<evidence type="ECO:0000259" key="3">
    <source>
        <dbReference type="PROSITE" id="PS50190"/>
    </source>
</evidence>
<dbReference type="GO" id="GO:0005085">
    <property type="term" value="F:guanyl-nucleotide exchange factor activity"/>
    <property type="evidence" value="ECO:0007669"/>
    <property type="project" value="InterPro"/>
</dbReference>
<dbReference type="GO" id="GO:0032012">
    <property type="term" value="P:regulation of ARF protein signal transduction"/>
    <property type="evidence" value="ECO:0007669"/>
    <property type="project" value="InterPro"/>
</dbReference>
<organism evidence="4 5">
    <name type="scientific">Rhizophlyctis rosea</name>
    <dbReference type="NCBI Taxonomy" id="64517"/>
    <lineage>
        <taxon>Eukaryota</taxon>
        <taxon>Fungi</taxon>
        <taxon>Fungi incertae sedis</taxon>
        <taxon>Chytridiomycota</taxon>
        <taxon>Chytridiomycota incertae sedis</taxon>
        <taxon>Chytridiomycetes</taxon>
        <taxon>Rhizophlyctidales</taxon>
        <taxon>Rhizophlyctidaceae</taxon>
        <taxon>Rhizophlyctis</taxon>
    </lineage>
</organism>
<feature type="region of interest" description="Disordered" evidence="1">
    <location>
        <begin position="458"/>
        <end position="478"/>
    </location>
</feature>
<dbReference type="InterPro" id="IPR023394">
    <property type="entry name" value="Sec7_C_sf"/>
</dbReference>
<dbReference type="PANTHER" id="PTHR10663:SF405">
    <property type="entry name" value="ARF GUANINE NUCLEOTIDE EXCHANGE FACTOR SYT1"/>
    <property type="match status" value="1"/>
</dbReference>
<name>A0AAD5SCJ6_9FUNG</name>
<keyword evidence="5" id="KW-1185">Reference proteome</keyword>
<dbReference type="SUPFAM" id="SSF50729">
    <property type="entry name" value="PH domain-like"/>
    <property type="match status" value="1"/>
</dbReference>
<sequence>MIMTTPSTPIASSITPTPTQSAPQLPFTSAHRKETSLTTQRSDPAQLNRESSNASALSVDGSPAATPGASVGRRRKSGGVRGASGGSGDMRKESPEEYLKKLTRTVGKKERAKLLAQKWVAVDEFMTTVRNLAVSQYQFAGLAIDSALRQFLNGFLLPNESQEIDRVLKSFANKYAADNPGLFPDPDEAHGLSFAIVLLNTDQHNPNSKRRMTAQQFINNARPVCPAISPEILEIIHENIRAEPLQYAKDDMDPVNGNLMLMQQKGWRGRIGLNVNLKEVESRKVGGVGGDGEEEGKITSLPSLPSLEPAEDPILLISSSYPAKPIQHHNNSQTQSQINHPTLSSRPMSVASLATAMSIPFTSADINAPSSTTLPRMKRNDTTVSNASTTLTSTAPEHLITAILNPTRDGVLKRKRDVRKGGEKVKEGLRGWRTFWCVLSGSQLVLFRDVDWFLKKRGTPPPALPQPTTASTSNSGLPRRHSIYGEQIISQDFPSNSSSQTLKLPRPSAIHTTDNAITLYDPTYTGRDHVFRFKCGNGEELLFQAKDDDDARGWMDMLNFAATFKTVGVRARKGEKGLKGLAGRGGDVGGEEDRHTESDEIVDAEGRAAVIRMKLTAFENSLTGFEKQLALETTFQQHMRLLRPLTRKAKNLIAESTEEHRVQLRKLKVEVERLRCYKRLLEREVEEEGKWGVEEIDEEEEEEGGDGVLVNEEGIGGETIEVDMKSTVPPLDIQTFTESRTECFKPARSLHDKLFKTGGPPGRRMTSETAK</sequence>
<dbReference type="InterPro" id="IPR011993">
    <property type="entry name" value="PH-like_dom_sf"/>
</dbReference>
<dbReference type="AlphaFoldDB" id="A0AAD5SCJ6"/>
<dbReference type="InterPro" id="IPR000904">
    <property type="entry name" value="Sec7_dom"/>
</dbReference>
<feature type="domain" description="PH" evidence="2">
    <location>
        <begin position="405"/>
        <end position="563"/>
    </location>
</feature>
<protein>
    <submittedName>
        <fullName evidence="4">Uncharacterized protein</fullName>
    </submittedName>
</protein>
<dbReference type="Proteomes" id="UP001212841">
    <property type="component" value="Unassembled WGS sequence"/>
</dbReference>
<gene>
    <name evidence="4" type="ORF">HK097_008837</name>
</gene>
<feature type="compositionally biased region" description="Gly residues" evidence="1">
    <location>
        <begin position="79"/>
        <end position="88"/>
    </location>
</feature>
<proteinExistence type="predicted"/>
<feature type="region of interest" description="Disordered" evidence="1">
    <location>
        <begin position="578"/>
        <end position="599"/>
    </location>
</feature>
<dbReference type="EMBL" id="JADGJD010000544">
    <property type="protein sequence ID" value="KAJ3050187.1"/>
    <property type="molecule type" value="Genomic_DNA"/>
</dbReference>
<evidence type="ECO:0000313" key="4">
    <source>
        <dbReference type="EMBL" id="KAJ3050187.1"/>
    </source>
</evidence>
<feature type="domain" description="SEC7" evidence="3">
    <location>
        <begin position="97"/>
        <end position="243"/>
    </location>
</feature>
<reference evidence="4" key="1">
    <citation type="submission" date="2020-05" db="EMBL/GenBank/DDBJ databases">
        <title>Phylogenomic resolution of chytrid fungi.</title>
        <authorList>
            <person name="Stajich J.E."/>
            <person name="Amses K."/>
            <person name="Simmons R."/>
            <person name="Seto K."/>
            <person name="Myers J."/>
            <person name="Bonds A."/>
            <person name="Quandt C.A."/>
            <person name="Barry K."/>
            <person name="Liu P."/>
            <person name="Grigoriev I."/>
            <person name="Longcore J.E."/>
            <person name="James T.Y."/>
        </authorList>
    </citation>
    <scope>NUCLEOTIDE SEQUENCE</scope>
    <source>
        <strain evidence="4">JEL0318</strain>
    </source>
</reference>
<comment type="caution">
    <text evidence="4">The sequence shown here is derived from an EMBL/GenBank/DDBJ whole genome shotgun (WGS) entry which is preliminary data.</text>
</comment>
<dbReference type="InterPro" id="IPR041681">
    <property type="entry name" value="PH_9"/>
</dbReference>
<dbReference type="InterPro" id="IPR035999">
    <property type="entry name" value="Sec7_dom_sf"/>
</dbReference>
<dbReference type="Gene3D" id="1.10.1000.11">
    <property type="entry name" value="Arf Nucleotide-binding Site Opener,domain 2"/>
    <property type="match status" value="1"/>
</dbReference>
<feature type="compositionally biased region" description="Low complexity" evidence="1">
    <location>
        <begin position="1"/>
        <end position="24"/>
    </location>
</feature>
<dbReference type="SUPFAM" id="SSF48425">
    <property type="entry name" value="Sec7 domain"/>
    <property type="match status" value="1"/>
</dbReference>
<evidence type="ECO:0000313" key="5">
    <source>
        <dbReference type="Proteomes" id="UP001212841"/>
    </source>
</evidence>
<feature type="region of interest" description="Disordered" evidence="1">
    <location>
        <begin position="1"/>
        <end position="96"/>
    </location>
</feature>
<dbReference type="InterPro" id="IPR001849">
    <property type="entry name" value="PH_domain"/>
</dbReference>